<dbReference type="Gene3D" id="3.40.50.300">
    <property type="entry name" value="P-loop containing nucleotide triphosphate hydrolases"/>
    <property type="match status" value="1"/>
</dbReference>
<organism evidence="5 6">
    <name type="scientific">Lottiidibacillus patelloidae</name>
    <dbReference type="NCBI Taxonomy" id="2670334"/>
    <lineage>
        <taxon>Bacteria</taxon>
        <taxon>Bacillati</taxon>
        <taxon>Bacillota</taxon>
        <taxon>Bacilli</taxon>
        <taxon>Bacillales</taxon>
        <taxon>Bacillaceae</taxon>
        <taxon>Lottiidibacillus</taxon>
    </lineage>
</organism>
<proteinExistence type="predicted"/>
<reference evidence="5 6" key="2">
    <citation type="submission" date="2017-09" db="EMBL/GenBank/DDBJ databases">
        <title>Bacillus patelloidae sp. nov., isolated from the intestinal tract of a marine limpet.</title>
        <authorList>
            <person name="Liu R."/>
            <person name="Dong C."/>
            <person name="Shao Z."/>
        </authorList>
    </citation>
    <scope>NUCLEOTIDE SEQUENCE [LARGE SCALE GENOMIC DNA]</scope>
    <source>
        <strain evidence="5 6">SA5d-4</strain>
    </source>
</reference>
<dbReference type="InterPro" id="IPR056884">
    <property type="entry name" value="NPHP3-like_N"/>
</dbReference>
<dbReference type="EMBL" id="NPIA01000001">
    <property type="protein sequence ID" value="OZM58366.1"/>
    <property type="molecule type" value="Genomic_DNA"/>
</dbReference>
<dbReference type="GO" id="GO:0006355">
    <property type="term" value="P:regulation of DNA-templated transcription"/>
    <property type="evidence" value="ECO:0007669"/>
    <property type="project" value="InterPro"/>
</dbReference>
<gene>
    <name evidence="5" type="ORF">CIB95_02000</name>
</gene>
<dbReference type="InterPro" id="IPR019734">
    <property type="entry name" value="TPR_rpt"/>
</dbReference>
<dbReference type="Proteomes" id="UP000217083">
    <property type="component" value="Unassembled WGS sequence"/>
</dbReference>
<dbReference type="InterPro" id="IPR005158">
    <property type="entry name" value="BTAD"/>
</dbReference>
<evidence type="ECO:0000313" key="5">
    <source>
        <dbReference type="EMBL" id="OZM58366.1"/>
    </source>
</evidence>
<dbReference type="SMART" id="SM00028">
    <property type="entry name" value="TPR"/>
    <property type="match status" value="4"/>
</dbReference>
<feature type="domain" description="Bacterial transcriptional activator" evidence="4">
    <location>
        <begin position="931"/>
        <end position="1073"/>
    </location>
</feature>
<dbReference type="RefSeq" id="WP_094921138.1">
    <property type="nucleotide sequence ID" value="NZ_NPIA01000001.1"/>
</dbReference>
<dbReference type="SUPFAM" id="SSF52540">
    <property type="entry name" value="P-loop containing nucleoside triphosphate hydrolases"/>
    <property type="match status" value="1"/>
</dbReference>
<keyword evidence="6" id="KW-1185">Reference proteome</keyword>
<keyword evidence="2" id="KW-0805">Transcription regulation</keyword>
<dbReference type="Pfam" id="PF03704">
    <property type="entry name" value="BTAD"/>
    <property type="match status" value="1"/>
</dbReference>
<dbReference type="InterPro" id="IPR036388">
    <property type="entry name" value="WH-like_DNA-bd_sf"/>
</dbReference>
<dbReference type="Pfam" id="PF24883">
    <property type="entry name" value="NPHP3_N"/>
    <property type="match status" value="1"/>
</dbReference>
<protein>
    <recommendedName>
        <fullName evidence="4">Bacterial transcriptional activator domain-containing protein</fullName>
    </recommendedName>
</protein>
<dbReference type="PANTHER" id="PTHR35807">
    <property type="entry name" value="TRANSCRIPTIONAL REGULATOR REDD-RELATED"/>
    <property type="match status" value="1"/>
</dbReference>
<dbReference type="PANTHER" id="PTHR35807:SF2">
    <property type="entry name" value="TRANSCRIPTIONAL ACTIVATOR DOMAIN"/>
    <property type="match status" value="1"/>
</dbReference>
<reference evidence="6" key="1">
    <citation type="submission" date="2017-08" db="EMBL/GenBank/DDBJ databases">
        <authorList>
            <person name="Huang Z."/>
        </authorList>
    </citation>
    <scope>NUCLEOTIDE SEQUENCE [LARGE SCALE GENOMIC DNA]</scope>
    <source>
        <strain evidence="6">SA5d-4</strain>
    </source>
</reference>
<evidence type="ECO:0000259" key="4">
    <source>
        <dbReference type="SMART" id="SM01043"/>
    </source>
</evidence>
<dbReference type="SUPFAM" id="SSF46894">
    <property type="entry name" value="C-terminal effector domain of the bipartite response regulators"/>
    <property type="match status" value="1"/>
</dbReference>
<dbReference type="AlphaFoldDB" id="A0A263BYX1"/>
<comment type="caution">
    <text evidence="5">The sequence shown here is derived from an EMBL/GenBank/DDBJ whole genome shotgun (WGS) entry which is preliminary data.</text>
</comment>
<dbReference type="InterPro" id="IPR011990">
    <property type="entry name" value="TPR-like_helical_dom_sf"/>
</dbReference>
<evidence type="ECO:0000256" key="3">
    <source>
        <dbReference type="ARBA" id="ARBA00023163"/>
    </source>
</evidence>
<evidence type="ECO:0000256" key="1">
    <source>
        <dbReference type="ARBA" id="ARBA00022737"/>
    </source>
</evidence>
<dbReference type="InterPro" id="IPR051677">
    <property type="entry name" value="AfsR-DnrI-RedD_regulator"/>
</dbReference>
<dbReference type="InterPro" id="IPR016032">
    <property type="entry name" value="Sig_transdc_resp-reg_C-effctor"/>
</dbReference>
<dbReference type="InterPro" id="IPR027417">
    <property type="entry name" value="P-loop_NTPase"/>
</dbReference>
<accession>A0A263BYX1</accession>
<keyword evidence="3" id="KW-0804">Transcription</keyword>
<dbReference type="SUPFAM" id="SSF48452">
    <property type="entry name" value="TPR-like"/>
    <property type="match status" value="3"/>
</dbReference>
<dbReference type="Gene3D" id="1.10.10.10">
    <property type="entry name" value="Winged helix-like DNA-binding domain superfamily/Winged helix DNA-binding domain"/>
    <property type="match status" value="1"/>
</dbReference>
<dbReference type="Pfam" id="PF25873">
    <property type="entry name" value="WHD_MalT"/>
    <property type="match status" value="1"/>
</dbReference>
<dbReference type="Gene3D" id="1.25.40.10">
    <property type="entry name" value="Tetratricopeptide repeat domain"/>
    <property type="match status" value="3"/>
</dbReference>
<evidence type="ECO:0000313" key="6">
    <source>
        <dbReference type="Proteomes" id="UP000217083"/>
    </source>
</evidence>
<dbReference type="SMART" id="SM01043">
    <property type="entry name" value="BTAD"/>
    <property type="match status" value="1"/>
</dbReference>
<name>A0A263BYX1_9BACI</name>
<sequence length="1075" mass="126213">MMIGYPSVIKTKFISPLVKENIVQRPMLMKKLSTITNYPITYIHAGPGYGKSTAAALYVNNTKYQSCWYSISKNDDDILPFLLHLIYALKKIDANFGNHLLSEWKQERDFVREDDILSYCTDIINELAEWSERTLIVLDDFHLISENTMVMKWFTWLIKYLPEHIHFIITSRTNLESAELTTLKVKGSVLEISEKDLTFTPEEIEVLFVDTYGIKFSPDEFKLIREKTEGWIIALQMLCQHQLGKESYEELSKPNVNTLKDLFQFLAMEVFSKQSTNVQHFLLKTSVLEAFSAKRYNELYFQDDGSEMIEYLLCNHLFILKQGEEEFRYHALFKEFLQQELMKEPSKYENYHRQAAQFFIEHDMYNHAIDHFRLLKDIKSISKLLVTYGQQMLENGQLTSLSNTLKTIPKKWKDKYYRLYLYEGDMMRYHCFYEEAKSIYMLVSELAGKSDDKIVQSMAHEGVAKIYLDTIQPTKADAVLLKAIQILELLPETEKHLFRLYRLMAENLINMGNAKKAERWYNKSLEINDATDEVFLEARLKLRTGRIDEAKQLLEKKIEMEIKQEKVQLPKTHRETMILLSLIKTFMGEVEEAKKLGEQGILQGIKQNSPFVEACGWMRMGHAVQLIPNYDLNLAISCYHNALKLMEEIGIPRGKAEPLMGLSLIYARKNDPNKSLHYGNQALNETALKNDLWLSSYLTYSIGIAHFELKNYEKSEQAIQNGFDTLTQCQDRYGQAVGLMWLSIIKFYLKEWEAFDSYFNRFLQIVESDRFDFLLKKRTMFGPIDVQLFTPLLLKEKELNPENLFVSRLLHDLGIDNQTSHPGYTLRIETFDNFRVYRGAELIAEKDWQRGKAKELLQLFINNRNRFLEKEEIYSTLWKDLDEETSSSHLKVALNALNKTLEPTRKARSTPIYIRRKGSAYGLNLSASIDLDVAQFEHCITSGLEENDRIQAKEWLEKGLPFYKGEFLRERRYDAWCNEERERLQTLFLRGSEKLAQIYVEKNNINQAIHLCERIITVDNCWEEAYRLLMYCYYRKNNRSLAIKYYKKCCEVLENDLSVKPMEATEQMYEMIVST</sequence>
<dbReference type="InterPro" id="IPR059106">
    <property type="entry name" value="WHD_MalT"/>
</dbReference>
<dbReference type="GO" id="GO:0003677">
    <property type="term" value="F:DNA binding"/>
    <property type="evidence" value="ECO:0007669"/>
    <property type="project" value="InterPro"/>
</dbReference>
<evidence type="ECO:0000256" key="2">
    <source>
        <dbReference type="ARBA" id="ARBA00023015"/>
    </source>
</evidence>
<keyword evidence="1" id="KW-0677">Repeat</keyword>